<organism evidence="1 2">
    <name type="scientific">Marinifilum caeruleilacunae</name>
    <dbReference type="NCBI Taxonomy" id="2499076"/>
    <lineage>
        <taxon>Bacteria</taxon>
        <taxon>Pseudomonadati</taxon>
        <taxon>Bacteroidota</taxon>
        <taxon>Bacteroidia</taxon>
        <taxon>Marinilabiliales</taxon>
        <taxon>Marinifilaceae</taxon>
    </lineage>
</organism>
<dbReference type="EMBL" id="RZNH01000005">
    <property type="protein sequence ID" value="NOU59128.1"/>
    <property type="molecule type" value="Genomic_DNA"/>
</dbReference>
<accession>A0ABX1WSP1</accession>
<evidence type="ECO:0000313" key="2">
    <source>
        <dbReference type="Proteomes" id="UP000732105"/>
    </source>
</evidence>
<proteinExistence type="predicted"/>
<gene>
    <name evidence="1" type="ORF">ELS83_04795</name>
</gene>
<evidence type="ECO:0000313" key="1">
    <source>
        <dbReference type="EMBL" id="NOU59128.1"/>
    </source>
</evidence>
<evidence type="ECO:0008006" key="3">
    <source>
        <dbReference type="Google" id="ProtNLM"/>
    </source>
</evidence>
<protein>
    <recommendedName>
        <fullName evidence="3">Outer membrane protein beta-barrel domain-containing protein</fullName>
    </recommendedName>
</protein>
<keyword evidence="2" id="KW-1185">Reference proteome</keyword>
<reference evidence="1 2" key="1">
    <citation type="submission" date="2018-12" db="EMBL/GenBank/DDBJ databases">
        <title>Marinifilum JC070 sp. nov., a marine bacterium isolated from Yongle Blue Hole in the South China Sea.</title>
        <authorList>
            <person name="Fu T."/>
        </authorList>
    </citation>
    <scope>NUCLEOTIDE SEQUENCE [LARGE SCALE GENOMIC DNA]</scope>
    <source>
        <strain evidence="1 2">JC070</strain>
    </source>
</reference>
<dbReference type="Proteomes" id="UP000732105">
    <property type="component" value="Unassembled WGS sequence"/>
</dbReference>
<dbReference type="RefSeq" id="WP_171594403.1">
    <property type="nucleotide sequence ID" value="NZ_RZNH01000005.1"/>
</dbReference>
<sequence length="217" mass="25387">MISTKTVLLLIFLAIFSIPAKSQENYYQYSKPKSKAKVDLDLITEFEIGFHAGPNWTVGSASKIAQAGHVYSLNFGWNNSKFYGGTEFNLKFWDQILDEDKAADVDFTQKQFLWLVHMKWYITRGEVQPFIGIGTDLLSIVNEIFDYDYDDDDRYHYHNRDYKKDRVLNYNAWFVPTAGVRFKLRKHMFVELSSSFDISDNYNSVRGQVGFIFQPQF</sequence>
<name>A0ABX1WSP1_9BACT</name>
<comment type="caution">
    <text evidence="1">The sequence shown here is derived from an EMBL/GenBank/DDBJ whole genome shotgun (WGS) entry which is preliminary data.</text>
</comment>